<organism evidence="4 5">
    <name type="scientific">Saccharopolyspora thermophila</name>
    <dbReference type="NCBI Taxonomy" id="89367"/>
    <lineage>
        <taxon>Bacteria</taxon>
        <taxon>Bacillati</taxon>
        <taxon>Actinomycetota</taxon>
        <taxon>Actinomycetes</taxon>
        <taxon>Pseudonocardiales</taxon>
        <taxon>Pseudonocardiaceae</taxon>
        <taxon>Saccharopolyspora</taxon>
    </lineage>
</organism>
<dbReference type="RefSeq" id="WP_188988352.1">
    <property type="nucleotide sequence ID" value="NZ_BAAAHC010000013.1"/>
</dbReference>
<protein>
    <submittedName>
        <fullName evidence="4">Universal stress protein</fullName>
    </submittedName>
</protein>
<reference evidence="3" key="4">
    <citation type="submission" date="2023-12" db="EMBL/GenBank/DDBJ databases">
        <authorList>
            <person name="Sun Q."/>
            <person name="Inoue M."/>
        </authorList>
    </citation>
    <scope>NUCLEOTIDE SEQUENCE</scope>
    <source>
        <strain evidence="3">JCM 10664</strain>
    </source>
</reference>
<evidence type="ECO:0000259" key="2">
    <source>
        <dbReference type="Pfam" id="PF00582"/>
    </source>
</evidence>
<feature type="domain" description="UspA" evidence="2">
    <location>
        <begin position="137"/>
        <end position="271"/>
    </location>
</feature>
<gene>
    <name evidence="3" type="ORF">GCM10009545_33200</name>
    <name evidence="4" type="ORF">GCM10011581_31720</name>
</gene>
<evidence type="ECO:0000313" key="5">
    <source>
        <dbReference type="Proteomes" id="UP000597989"/>
    </source>
</evidence>
<evidence type="ECO:0000313" key="4">
    <source>
        <dbReference type="EMBL" id="GGI92215.1"/>
    </source>
</evidence>
<dbReference type="InterPro" id="IPR014729">
    <property type="entry name" value="Rossmann-like_a/b/a_fold"/>
</dbReference>
<dbReference type="Proteomes" id="UP000597989">
    <property type="component" value="Unassembled WGS sequence"/>
</dbReference>
<comment type="similarity">
    <text evidence="1">Belongs to the universal stress protein A family.</text>
</comment>
<sequence length="282" mass="29518">MSGTDRPVVVGVDGSDSSLHAAEWAAAEANRRHAPLHVLIVNDDPARSDYAENTARRTAAKCHASLPQLPVTTEVAEGHPVEVLVRRSGQAQLVVLGARGHGGFANALLGGVSTAVATHADCPVVVIRRGVPTTVGPVVAGVDGSPCSQEALHFAYASADRLGADLVVMQVWHEEGLLTVPLTPYDRERVEQKISNSLAQQAAALRDQYPRVRTREVVQRGHPVAALTDAARDARLLVVGHRGRGDFGGLFLGSVAAGVLHHAQCPVAVVRSPAGSDRSTGA</sequence>
<reference evidence="4" key="3">
    <citation type="submission" date="2020-09" db="EMBL/GenBank/DDBJ databases">
        <authorList>
            <person name="Sun Q."/>
            <person name="Zhou Y."/>
        </authorList>
    </citation>
    <scope>NUCLEOTIDE SEQUENCE</scope>
    <source>
        <strain evidence="4">CGMCC 4.7206</strain>
    </source>
</reference>
<evidence type="ECO:0000256" key="1">
    <source>
        <dbReference type="ARBA" id="ARBA00008791"/>
    </source>
</evidence>
<reference evidence="3 6" key="2">
    <citation type="journal article" date="2019" name="Int. J. Syst. Evol. Microbiol.">
        <title>The Global Catalogue of Microorganisms (GCM) 10K type strain sequencing project: providing services to taxonomists for standard genome sequencing and annotation.</title>
        <authorList>
            <consortium name="The Broad Institute Genomics Platform"/>
            <consortium name="The Broad Institute Genome Sequencing Center for Infectious Disease"/>
            <person name="Wu L."/>
            <person name="Ma J."/>
        </authorList>
    </citation>
    <scope>NUCLEOTIDE SEQUENCE [LARGE SCALE GENOMIC DNA]</scope>
    <source>
        <strain evidence="3 6">JCM 10664</strain>
    </source>
</reference>
<comment type="caution">
    <text evidence="4">The sequence shown here is derived from an EMBL/GenBank/DDBJ whole genome shotgun (WGS) entry which is preliminary data.</text>
</comment>
<name>A0A917JZQ8_9PSEU</name>
<dbReference type="PANTHER" id="PTHR46268:SF6">
    <property type="entry name" value="UNIVERSAL STRESS PROTEIN UP12"/>
    <property type="match status" value="1"/>
</dbReference>
<evidence type="ECO:0000313" key="6">
    <source>
        <dbReference type="Proteomes" id="UP001500220"/>
    </source>
</evidence>
<dbReference type="Gene3D" id="3.40.50.620">
    <property type="entry name" value="HUPs"/>
    <property type="match status" value="2"/>
</dbReference>
<dbReference type="Pfam" id="PF00582">
    <property type="entry name" value="Usp"/>
    <property type="match status" value="2"/>
</dbReference>
<keyword evidence="6" id="KW-1185">Reference proteome</keyword>
<evidence type="ECO:0000313" key="3">
    <source>
        <dbReference type="EMBL" id="GAA0528225.1"/>
    </source>
</evidence>
<dbReference type="EMBL" id="BMMT01000010">
    <property type="protein sequence ID" value="GGI92215.1"/>
    <property type="molecule type" value="Genomic_DNA"/>
</dbReference>
<dbReference type="PANTHER" id="PTHR46268">
    <property type="entry name" value="STRESS RESPONSE PROTEIN NHAX"/>
    <property type="match status" value="1"/>
</dbReference>
<dbReference type="AlphaFoldDB" id="A0A917JZQ8"/>
<dbReference type="Proteomes" id="UP001500220">
    <property type="component" value="Unassembled WGS sequence"/>
</dbReference>
<proteinExistence type="inferred from homology"/>
<dbReference type="SUPFAM" id="SSF52402">
    <property type="entry name" value="Adenine nucleotide alpha hydrolases-like"/>
    <property type="match status" value="2"/>
</dbReference>
<dbReference type="InterPro" id="IPR006016">
    <property type="entry name" value="UspA"/>
</dbReference>
<dbReference type="InterPro" id="IPR006015">
    <property type="entry name" value="Universal_stress_UspA"/>
</dbReference>
<feature type="domain" description="UspA" evidence="2">
    <location>
        <begin position="6"/>
        <end position="128"/>
    </location>
</feature>
<dbReference type="EMBL" id="BAAAHC010000013">
    <property type="protein sequence ID" value="GAA0528225.1"/>
    <property type="molecule type" value="Genomic_DNA"/>
</dbReference>
<reference evidence="4 5" key="1">
    <citation type="journal article" date="2014" name="Int. J. Syst. Evol. Microbiol.">
        <title>Complete genome sequence of Corynebacterium casei LMG S-19264T (=DSM 44701T), isolated from a smear-ripened cheese.</title>
        <authorList>
            <consortium name="US DOE Joint Genome Institute (JGI-PGF)"/>
            <person name="Walter F."/>
            <person name="Albersmeier A."/>
            <person name="Kalinowski J."/>
            <person name="Ruckert C."/>
        </authorList>
    </citation>
    <scope>NUCLEOTIDE SEQUENCE [LARGE SCALE GENOMIC DNA]</scope>
    <source>
        <strain evidence="4 5">CGMCC 4.7206</strain>
    </source>
</reference>
<dbReference type="PRINTS" id="PR01438">
    <property type="entry name" value="UNVRSLSTRESS"/>
</dbReference>
<accession>A0A917JZQ8</accession>